<reference evidence="3" key="1">
    <citation type="submission" date="2017-06" db="EMBL/GenBank/DDBJ databases">
        <authorList>
            <person name="Varghese N."/>
            <person name="Submissions S."/>
        </authorList>
    </citation>
    <scope>NUCLEOTIDE SEQUENCE [LARGE SCALE GENOMIC DNA]</scope>
    <source>
        <strain evidence="3">JAD2</strain>
    </source>
</reference>
<evidence type="ECO:0000313" key="3">
    <source>
        <dbReference type="Proteomes" id="UP000197025"/>
    </source>
</evidence>
<gene>
    <name evidence="2" type="ORF">SAMN02746019_00002620</name>
</gene>
<feature type="compositionally biased region" description="Basic and acidic residues" evidence="1">
    <location>
        <begin position="1"/>
        <end position="18"/>
    </location>
</feature>
<dbReference type="AlphaFoldDB" id="A0A212QKK5"/>
<sequence>MGGDEHPLPPDEQPDPRPLRRLQGPMIQGPSE</sequence>
<dbReference type="EMBL" id="FYEK01000008">
    <property type="protein sequence ID" value="SNB59874.1"/>
    <property type="molecule type" value="Genomic_DNA"/>
</dbReference>
<dbReference type="InParanoid" id="A0A212QKK5"/>
<evidence type="ECO:0000313" key="2">
    <source>
        <dbReference type="EMBL" id="SNB59874.1"/>
    </source>
</evidence>
<proteinExistence type="predicted"/>
<feature type="non-terminal residue" evidence="2">
    <location>
        <position position="32"/>
    </location>
</feature>
<feature type="region of interest" description="Disordered" evidence="1">
    <location>
        <begin position="1"/>
        <end position="32"/>
    </location>
</feature>
<evidence type="ECO:0000256" key="1">
    <source>
        <dbReference type="SAM" id="MobiDB-lite"/>
    </source>
</evidence>
<organism evidence="2 3">
    <name type="scientific">Thermoflexus hugenholtzii JAD2</name>
    <dbReference type="NCBI Taxonomy" id="877466"/>
    <lineage>
        <taxon>Bacteria</taxon>
        <taxon>Bacillati</taxon>
        <taxon>Chloroflexota</taxon>
        <taxon>Thermoflexia</taxon>
        <taxon>Thermoflexales</taxon>
        <taxon>Thermoflexaceae</taxon>
        <taxon>Thermoflexus</taxon>
    </lineage>
</organism>
<protein>
    <submittedName>
        <fullName evidence="2">Uncharacterized protein</fullName>
    </submittedName>
</protein>
<dbReference type="Proteomes" id="UP000197025">
    <property type="component" value="Unassembled WGS sequence"/>
</dbReference>
<keyword evidence="3" id="KW-1185">Reference proteome</keyword>
<name>A0A212QKK5_9CHLR</name>
<accession>A0A212QKK5</accession>